<gene>
    <name evidence="1" type="ORF">PQO03_17920</name>
</gene>
<evidence type="ECO:0000313" key="2">
    <source>
        <dbReference type="Proteomes" id="UP001214250"/>
    </source>
</evidence>
<reference evidence="1 2" key="1">
    <citation type="submission" date="2023-02" db="EMBL/GenBank/DDBJ databases">
        <title>Genome sequence of Lentisphaera profundi SAORIC-696.</title>
        <authorList>
            <person name="Kim e."/>
            <person name="Cho J.-C."/>
            <person name="Choi A."/>
            <person name="Kang I."/>
        </authorList>
    </citation>
    <scope>NUCLEOTIDE SEQUENCE [LARGE SCALE GENOMIC DNA]</scope>
    <source>
        <strain evidence="1 2">SAORIC-696</strain>
    </source>
</reference>
<keyword evidence="2" id="KW-1185">Reference proteome</keyword>
<dbReference type="EMBL" id="CP117812">
    <property type="protein sequence ID" value="WDE97706.1"/>
    <property type="molecule type" value="Genomic_DNA"/>
</dbReference>
<name>A0ABY7VY40_9BACT</name>
<protein>
    <submittedName>
        <fullName evidence="1">Uncharacterized protein</fullName>
    </submittedName>
</protein>
<accession>A0ABY7VY40</accession>
<dbReference type="Proteomes" id="UP001214250">
    <property type="component" value="Chromosome 2"/>
</dbReference>
<proteinExistence type="predicted"/>
<sequence>MKEWREMLCVLLWAPHIRAAEQTTIKETGSSTLSIGNDLVRLDYDCVTTIKFHPRALPISRNVSESGFEKRAVNESFN</sequence>
<evidence type="ECO:0000313" key="1">
    <source>
        <dbReference type="EMBL" id="WDE97706.1"/>
    </source>
</evidence>
<dbReference type="RefSeq" id="WP_274152261.1">
    <property type="nucleotide sequence ID" value="NZ_CP117812.1"/>
</dbReference>
<organism evidence="1 2">
    <name type="scientific">Lentisphaera profundi</name>
    <dbReference type="NCBI Taxonomy" id="1658616"/>
    <lineage>
        <taxon>Bacteria</taxon>
        <taxon>Pseudomonadati</taxon>
        <taxon>Lentisphaerota</taxon>
        <taxon>Lentisphaeria</taxon>
        <taxon>Lentisphaerales</taxon>
        <taxon>Lentisphaeraceae</taxon>
        <taxon>Lentisphaera</taxon>
    </lineage>
</organism>